<dbReference type="AlphaFoldDB" id="A0A2U1KAK9"/>
<name>A0A2U1KAK9_ARTAN</name>
<dbReference type="PANTHER" id="PTHR48103:SF2">
    <property type="entry name" value="MIDASIN"/>
    <property type="match status" value="1"/>
</dbReference>
<keyword evidence="2" id="KW-0067">ATP-binding</keyword>
<evidence type="ECO:0000313" key="3">
    <source>
        <dbReference type="EMBL" id="PWA32606.1"/>
    </source>
</evidence>
<dbReference type="GO" id="GO:0005634">
    <property type="term" value="C:nucleus"/>
    <property type="evidence" value="ECO:0007669"/>
    <property type="project" value="TreeGrafter"/>
</dbReference>
<evidence type="ECO:0000313" key="4">
    <source>
        <dbReference type="Proteomes" id="UP000245207"/>
    </source>
</evidence>
<evidence type="ECO:0000256" key="1">
    <source>
        <dbReference type="ARBA" id="ARBA00022741"/>
    </source>
</evidence>
<dbReference type="STRING" id="35608.A0A2U1KAK9"/>
<dbReference type="GO" id="GO:0030687">
    <property type="term" value="C:preribosome, large subunit precursor"/>
    <property type="evidence" value="ECO:0007669"/>
    <property type="project" value="TreeGrafter"/>
</dbReference>
<dbReference type="GO" id="GO:0000027">
    <property type="term" value="P:ribosomal large subunit assembly"/>
    <property type="evidence" value="ECO:0007669"/>
    <property type="project" value="TreeGrafter"/>
</dbReference>
<proteinExistence type="predicted"/>
<accession>A0A2U1KAK9</accession>
<comment type="caution">
    <text evidence="3">The sequence shown here is derived from an EMBL/GenBank/DDBJ whole genome shotgun (WGS) entry which is preliminary data.</text>
</comment>
<organism evidence="3 4">
    <name type="scientific">Artemisia annua</name>
    <name type="common">Sweet wormwood</name>
    <dbReference type="NCBI Taxonomy" id="35608"/>
    <lineage>
        <taxon>Eukaryota</taxon>
        <taxon>Viridiplantae</taxon>
        <taxon>Streptophyta</taxon>
        <taxon>Embryophyta</taxon>
        <taxon>Tracheophyta</taxon>
        <taxon>Spermatophyta</taxon>
        <taxon>Magnoliopsida</taxon>
        <taxon>eudicotyledons</taxon>
        <taxon>Gunneridae</taxon>
        <taxon>Pentapetalae</taxon>
        <taxon>asterids</taxon>
        <taxon>campanulids</taxon>
        <taxon>Asterales</taxon>
        <taxon>Asteraceae</taxon>
        <taxon>Asteroideae</taxon>
        <taxon>Anthemideae</taxon>
        <taxon>Artemisiinae</taxon>
        <taxon>Artemisia</taxon>
    </lineage>
</organism>
<dbReference type="PANTHER" id="PTHR48103">
    <property type="entry name" value="MIDASIN-RELATED"/>
    <property type="match status" value="1"/>
</dbReference>
<keyword evidence="1" id="KW-0547">Nucleotide-binding</keyword>
<dbReference type="EMBL" id="PKPP01025500">
    <property type="protein sequence ID" value="PWA32606.1"/>
    <property type="molecule type" value="Genomic_DNA"/>
</dbReference>
<dbReference type="Proteomes" id="UP000245207">
    <property type="component" value="Unassembled WGS sequence"/>
</dbReference>
<reference evidence="3 4" key="1">
    <citation type="journal article" date="2018" name="Mol. Plant">
        <title>The genome of Artemisia annua provides insight into the evolution of Asteraceae family and artemisinin biosynthesis.</title>
        <authorList>
            <person name="Shen Q."/>
            <person name="Zhang L."/>
            <person name="Liao Z."/>
            <person name="Wang S."/>
            <person name="Yan T."/>
            <person name="Shi P."/>
            <person name="Liu M."/>
            <person name="Fu X."/>
            <person name="Pan Q."/>
            <person name="Wang Y."/>
            <person name="Lv Z."/>
            <person name="Lu X."/>
            <person name="Zhang F."/>
            <person name="Jiang W."/>
            <person name="Ma Y."/>
            <person name="Chen M."/>
            <person name="Hao X."/>
            <person name="Li L."/>
            <person name="Tang Y."/>
            <person name="Lv G."/>
            <person name="Zhou Y."/>
            <person name="Sun X."/>
            <person name="Brodelius P.E."/>
            <person name="Rose J.K.C."/>
            <person name="Tang K."/>
        </authorList>
    </citation>
    <scope>NUCLEOTIDE SEQUENCE [LARGE SCALE GENOMIC DNA]</scope>
    <source>
        <strain evidence="4">cv. Huhao1</strain>
        <tissue evidence="3">Leaf</tissue>
    </source>
</reference>
<evidence type="ECO:0000256" key="2">
    <source>
        <dbReference type="ARBA" id="ARBA00022840"/>
    </source>
</evidence>
<gene>
    <name evidence="3" type="ORF">CTI12_AA625170</name>
</gene>
<dbReference type="OrthoDB" id="5186at2759"/>
<dbReference type="GO" id="GO:0000055">
    <property type="term" value="P:ribosomal large subunit export from nucleus"/>
    <property type="evidence" value="ECO:0007669"/>
    <property type="project" value="TreeGrafter"/>
</dbReference>
<protein>
    <submittedName>
        <fullName evidence="3">AAA+ ATPase domain-containing protein</fullName>
    </submittedName>
</protein>
<keyword evidence="4" id="KW-1185">Reference proteome</keyword>
<sequence>MILPPEPVPANNPVLALPVPVQQTIPITSAKKPKIDQDNGISNFEAQNLKERCLSFLKEQLKETKPSFPKLKVMVGLILLLLRNGMEIDNSDLTFGIHPFYIEKGDNHVEAKGFEFLAPTTRRNSMRVLRAMQLKKPGTHSLFFIHSNTIH</sequence>
<dbReference type="GO" id="GO:0005524">
    <property type="term" value="F:ATP binding"/>
    <property type="evidence" value="ECO:0007669"/>
    <property type="project" value="UniProtKB-KW"/>
</dbReference>